<evidence type="ECO:0000313" key="1">
    <source>
        <dbReference type="EMBL" id="KAH8016979.1"/>
    </source>
</evidence>
<accession>A0ACB8GCP5</accession>
<proteinExistence type="predicted"/>
<protein>
    <submittedName>
        <fullName evidence="1">Uncharacterized protein</fullName>
    </submittedName>
</protein>
<dbReference type="Proteomes" id="UP000827872">
    <property type="component" value="Linkage Group LG01"/>
</dbReference>
<sequence>METKEKPKPSPDYLMQLMNDKKLMSSLPNFCGIFNHLERLLDEVREMVVDSPFRPFNGASRPGIPPHKQKRRSGKSFHRSFRVQSLGVNEISLCAAAAVLLFCCSGKTQTPH</sequence>
<organism evidence="1 2">
    <name type="scientific">Sphaerodactylus townsendi</name>
    <dbReference type="NCBI Taxonomy" id="933632"/>
    <lineage>
        <taxon>Eukaryota</taxon>
        <taxon>Metazoa</taxon>
        <taxon>Chordata</taxon>
        <taxon>Craniata</taxon>
        <taxon>Vertebrata</taxon>
        <taxon>Euteleostomi</taxon>
        <taxon>Lepidosauria</taxon>
        <taxon>Squamata</taxon>
        <taxon>Bifurcata</taxon>
        <taxon>Gekkota</taxon>
        <taxon>Sphaerodactylidae</taxon>
        <taxon>Sphaerodactylus</taxon>
    </lineage>
</organism>
<comment type="caution">
    <text evidence="1">The sequence shown here is derived from an EMBL/GenBank/DDBJ whole genome shotgun (WGS) entry which is preliminary data.</text>
</comment>
<name>A0ACB8GCP5_9SAUR</name>
<dbReference type="EMBL" id="CM037614">
    <property type="protein sequence ID" value="KAH8016979.1"/>
    <property type="molecule type" value="Genomic_DNA"/>
</dbReference>
<evidence type="ECO:0000313" key="2">
    <source>
        <dbReference type="Proteomes" id="UP000827872"/>
    </source>
</evidence>
<reference evidence="1" key="1">
    <citation type="submission" date="2021-08" db="EMBL/GenBank/DDBJ databases">
        <title>The first chromosome-level gecko genome reveals the dynamic sex chromosomes of Neotropical dwarf geckos (Sphaerodactylidae: Sphaerodactylus).</title>
        <authorList>
            <person name="Pinto B.J."/>
            <person name="Keating S.E."/>
            <person name="Gamble T."/>
        </authorList>
    </citation>
    <scope>NUCLEOTIDE SEQUENCE</scope>
    <source>
        <strain evidence="1">TG3544</strain>
    </source>
</reference>
<keyword evidence="2" id="KW-1185">Reference proteome</keyword>
<gene>
    <name evidence="1" type="ORF">K3G42_024918</name>
</gene>